<accession>A0A918FNZ7</accession>
<gene>
    <name evidence="2" type="ORF">GCM10010251_93920</name>
</gene>
<organism evidence="2 3">
    <name type="scientific">Streptomyces aurantiogriseus</name>
    <dbReference type="NCBI Taxonomy" id="66870"/>
    <lineage>
        <taxon>Bacteria</taxon>
        <taxon>Bacillati</taxon>
        <taxon>Actinomycetota</taxon>
        <taxon>Actinomycetes</taxon>
        <taxon>Kitasatosporales</taxon>
        <taxon>Streptomycetaceae</taxon>
        <taxon>Streptomyces</taxon>
    </lineage>
</organism>
<dbReference type="AlphaFoldDB" id="A0A918FNZ7"/>
<reference evidence="2" key="1">
    <citation type="journal article" date="2014" name="Int. J. Syst. Evol. Microbiol.">
        <title>Complete genome sequence of Corynebacterium casei LMG S-19264T (=DSM 44701T), isolated from a smear-ripened cheese.</title>
        <authorList>
            <consortium name="US DOE Joint Genome Institute (JGI-PGF)"/>
            <person name="Walter F."/>
            <person name="Albersmeier A."/>
            <person name="Kalinowski J."/>
            <person name="Ruckert C."/>
        </authorList>
    </citation>
    <scope>NUCLEOTIDE SEQUENCE</scope>
    <source>
        <strain evidence="2">JCM 4346</strain>
    </source>
</reference>
<keyword evidence="3" id="KW-1185">Reference proteome</keyword>
<evidence type="ECO:0000256" key="1">
    <source>
        <dbReference type="SAM" id="MobiDB-lite"/>
    </source>
</evidence>
<feature type="compositionally biased region" description="Basic residues" evidence="1">
    <location>
        <begin position="115"/>
        <end position="127"/>
    </location>
</feature>
<reference evidence="2" key="2">
    <citation type="submission" date="2020-09" db="EMBL/GenBank/DDBJ databases">
        <authorList>
            <person name="Sun Q."/>
            <person name="Ohkuma M."/>
        </authorList>
    </citation>
    <scope>NUCLEOTIDE SEQUENCE</scope>
    <source>
        <strain evidence="2">JCM 4346</strain>
    </source>
</reference>
<dbReference type="Proteomes" id="UP000658320">
    <property type="component" value="Unassembled WGS sequence"/>
</dbReference>
<evidence type="ECO:0000313" key="2">
    <source>
        <dbReference type="EMBL" id="GGR62358.1"/>
    </source>
</evidence>
<dbReference type="EMBL" id="BMSX01000043">
    <property type="protein sequence ID" value="GGR62358.1"/>
    <property type="molecule type" value="Genomic_DNA"/>
</dbReference>
<feature type="region of interest" description="Disordered" evidence="1">
    <location>
        <begin position="105"/>
        <end position="130"/>
    </location>
</feature>
<comment type="caution">
    <text evidence="2">The sequence shown here is derived from an EMBL/GenBank/DDBJ whole genome shotgun (WGS) entry which is preliminary data.</text>
</comment>
<name>A0A918FNZ7_9ACTN</name>
<feature type="region of interest" description="Disordered" evidence="1">
    <location>
        <begin position="1"/>
        <end position="35"/>
    </location>
</feature>
<sequence length="187" mass="19879">MQPSWYGAPPRDAGLVQRTSARRPARTGPGPHPLRNLATVRGIRACTAKPHVEKPPPAAHVPLSSTSQTGRARLLVEEGHTRYIALIKGNNPPCIVVEGPAMAGGATPGQDPGHCARHGATRTRSTRQGHTYAEETSRVRTGTAPRAVVSLRHLAISALRLSGCDNIAAGLRRHSRDTIRPTTLGIT</sequence>
<protein>
    <submittedName>
        <fullName evidence="2">Uncharacterized protein</fullName>
    </submittedName>
</protein>
<evidence type="ECO:0000313" key="3">
    <source>
        <dbReference type="Proteomes" id="UP000658320"/>
    </source>
</evidence>
<proteinExistence type="predicted"/>